<protein>
    <submittedName>
        <fullName evidence="1">Uncharacterized protein</fullName>
    </submittedName>
</protein>
<evidence type="ECO:0000313" key="2">
    <source>
        <dbReference type="Proteomes" id="UP000439903"/>
    </source>
</evidence>
<comment type="caution">
    <text evidence="1">The sequence shown here is derived from an EMBL/GenBank/DDBJ whole genome shotgun (WGS) entry which is preliminary data.</text>
</comment>
<dbReference type="OrthoDB" id="2429297at2759"/>
<organism evidence="1 2">
    <name type="scientific">Gigaspora margarita</name>
    <dbReference type="NCBI Taxonomy" id="4874"/>
    <lineage>
        <taxon>Eukaryota</taxon>
        <taxon>Fungi</taxon>
        <taxon>Fungi incertae sedis</taxon>
        <taxon>Mucoromycota</taxon>
        <taxon>Glomeromycotina</taxon>
        <taxon>Glomeromycetes</taxon>
        <taxon>Diversisporales</taxon>
        <taxon>Gigasporaceae</taxon>
        <taxon>Gigaspora</taxon>
    </lineage>
</organism>
<evidence type="ECO:0000313" key="1">
    <source>
        <dbReference type="EMBL" id="KAF0356581.1"/>
    </source>
</evidence>
<dbReference type="AlphaFoldDB" id="A0A8H3WWT9"/>
<accession>A0A8H3WWT9</accession>
<dbReference type="Proteomes" id="UP000439903">
    <property type="component" value="Unassembled WGS sequence"/>
</dbReference>
<reference evidence="1 2" key="1">
    <citation type="journal article" date="2019" name="Environ. Microbiol.">
        <title>At the nexus of three kingdoms: the genome of the mycorrhizal fungus Gigaspora margarita provides insights into plant, endobacterial and fungal interactions.</title>
        <authorList>
            <person name="Venice F."/>
            <person name="Ghignone S."/>
            <person name="Salvioli di Fossalunga A."/>
            <person name="Amselem J."/>
            <person name="Novero M."/>
            <person name="Xianan X."/>
            <person name="Sedzielewska Toro K."/>
            <person name="Morin E."/>
            <person name="Lipzen A."/>
            <person name="Grigoriev I.V."/>
            <person name="Henrissat B."/>
            <person name="Martin F.M."/>
            <person name="Bonfante P."/>
        </authorList>
    </citation>
    <scope>NUCLEOTIDE SEQUENCE [LARGE SCALE GENOMIC DNA]</scope>
    <source>
        <strain evidence="1 2">BEG34</strain>
    </source>
</reference>
<name>A0A8H3WWT9_GIGMA</name>
<sequence>MINQFEIFFTNKENVNMSSYRSDSTLGLPILYLQDHKTALWNRFHEQYSNRMCKTTFMTRLEGNRFLFQNNLGGLCASCNDCGYEIINNINI</sequence>
<gene>
    <name evidence="1" type="ORF">F8M41_014743</name>
</gene>
<proteinExistence type="predicted"/>
<dbReference type="EMBL" id="WTPW01003029">
    <property type="protein sequence ID" value="KAF0356581.1"/>
    <property type="molecule type" value="Genomic_DNA"/>
</dbReference>
<keyword evidence="2" id="KW-1185">Reference proteome</keyword>